<reference evidence="7" key="2">
    <citation type="submission" date="2020-09" db="EMBL/GenBank/DDBJ databases">
        <authorList>
            <person name="Sun Q."/>
            <person name="Zhou Y."/>
        </authorList>
    </citation>
    <scope>NUCLEOTIDE SEQUENCE</scope>
    <source>
        <strain evidence="7">CGMCC 1.15343</strain>
    </source>
</reference>
<feature type="transmembrane region" description="Helical" evidence="6">
    <location>
        <begin position="12"/>
        <end position="42"/>
    </location>
</feature>
<comment type="caution">
    <text evidence="7">The sequence shown here is derived from an EMBL/GenBank/DDBJ whole genome shotgun (WGS) entry which is preliminary data.</text>
</comment>
<reference evidence="7" key="1">
    <citation type="journal article" date="2014" name="Int. J. Syst. Evol. Microbiol.">
        <title>Complete genome sequence of Corynebacterium casei LMG S-19264T (=DSM 44701T), isolated from a smear-ripened cheese.</title>
        <authorList>
            <consortium name="US DOE Joint Genome Institute (JGI-PGF)"/>
            <person name="Walter F."/>
            <person name="Albersmeier A."/>
            <person name="Kalinowski J."/>
            <person name="Ruckert C."/>
        </authorList>
    </citation>
    <scope>NUCLEOTIDE SEQUENCE</scope>
    <source>
        <strain evidence="7">CGMCC 1.15343</strain>
    </source>
</reference>
<evidence type="ECO:0000256" key="5">
    <source>
        <dbReference type="ARBA" id="ARBA00023136"/>
    </source>
</evidence>
<evidence type="ECO:0000256" key="2">
    <source>
        <dbReference type="ARBA" id="ARBA00009773"/>
    </source>
</evidence>
<evidence type="ECO:0000256" key="6">
    <source>
        <dbReference type="SAM" id="Phobius"/>
    </source>
</evidence>
<keyword evidence="8" id="KW-1185">Reference proteome</keyword>
<feature type="transmembrane region" description="Helical" evidence="6">
    <location>
        <begin position="197"/>
        <end position="218"/>
    </location>
</feature>
<dbReference type="InterPro" id="IPR002549">
    <property type="entry name" value="AI-2E-like"/>
</dbReference>
<evidence type="ECO:0000256" key="1">
    <source>
        <dbReference type="ARBA" id="ARBA00004141"/>
    </source>
</evidence>
<comment type="subcellular location">
    <subcellularLocation>
        <location evidence="1">Membrane</location>
        <topology evidence="1">Multi-pass membrane protein</topology>
    </subcellularLocation>
</comment>
<evidence type="ECO:0000256" key="3">
    <source>
        <dbReference type="ARBA" id="ARBA00022692"/>
    </source>
</evidence>
<keyword evidence="4 6" id="KW-1133">Transmembrane helix</keyword>
<accession>A0A916X994</accession>
<protein>
    <submittedName>
        <fullName evidence="7">AI-2E family transporter</fullName>
    </submittedName>
</protein>
<dbReference type="PANTHER" id="PTHR21716:SF4">
    <property type="entry name" value="TRANSMEMBRANE PROTEIN 245"/>
    <property type="match status" value="1"/>
</dbReference>
<evidence type="ECO:0000313" key="7">
    <source>
        <dbReference type="EMBL" id="GGC56698.1"/>
    </source>
</evidence>
<comment type="similarity">
    <text evidence="2">Belongs to the autoinducer-2 exporter (AI-2E) (TC 2.A.86) family.</text>
</comment>
<dbReference type="AlphaFoldDB" id="A0A916X994"/>
<feature type="transmembrane region" description="Helical" evidence="6">
    <location>
        <begin position="262"/>
        <end position="283"/>
    </location>
</feature>
<dbReference type="GO" id="GO:0016020">
    <property type="term" value="C:membrane"/>
    <property type="evidence" value="ECO:0007669"/>
    <property type="project" value="UniProtKB-SubCell"/>
</dbReference>
<feature type="transmembrane region" description="Helical" evidence="6">
    <location>
        <begin position="135"/>
        <end position="161"/>
    </location>
</feature>
<dbReference type="PANTHER" id="PTHR21716">
    <property type="entry name" value="TRANSMEMBRANE PROTEIN"/>
    <property type="match status" value="1"/>
</dbReference>
<keyword evidence="5 6" id="KW-0472">Membrane</keyword>
<feature type="transmembrane region" description="Helical" evidence="6">
    <location>
        <begin position="295"/>
        <end position="323"/>
    </location>
</feature>
<evidence type="ECO:0000256" key="4">
    <source>
        <dbReference type="ARBA" id="ARBA00022989"/>
    </source>
</evidence>
<feature type="transmembrane region" description="Helical" evidence="6">
    <location>
        <begin position="62"/>
        <end position="82"/>
    </location>
</feature>
<evidence type="ECO:0000313" key="8">
    <source>
        <dbReference type="Proteomes" id="UP000651668"/>
    </source>
</evidence>
<sequence>MSLFTYKQRNNINLVIIVALGGLIAYSLLGIFSSILGTLVLYTILRPVYLYMVQDHNLNKRFAALLLLFTSILLIVLPFYGLSNMVITKIHELQSDQIYYKNLFFKIKQLVPVGGDVEHIIADSLRKAGTWATELFPSLISGAFNIVLGLLLMYFLLYFMLVEHERFEAAMLKYAPFREQNALRFAEEMKNTTFANVVGQGLICLVQGSLVSLSFFVLGFSDPFFWGVITTFICFVPILGPPIIFVPAAIMQIANGNEFGGYAMLIFGFLVIINIDNVLRFLIAKRVGNIHPIITVIGVVIGIPLFGILGLVFGPLLLSYFVLVVKIYETSALASDRMERIKTISETQEL</sequence>
<dbReference type="RefSeq" id="WP_188625529.1">
    <property type="nucleotide sequence ID" value="NZ_BMIL01000002.1"/>
</dbReference>
<name>A0A916X994_9SPHI</name>
<organism evidence="7 8">
    <name type="scientific">Pedobacter quisquiliarum</name>
    <dbReference type="NCBI Taxonomy" id="1834438"/>
    <lineage>
        <taxon>Bacteria</taxon>
        <taxon>Pseudomonadati</taxon>
        <taxon>Bacteroidota</taxon>
        <taxon>Sphingobacteriia</taxon>
        <taxon>Sphingobacteriales</taxon>
        <taxon>Sphingobacteriaceae</taxon>
        <taxon>Pedobacter</taxon>
    </lineage>
</organism>
<proteinExistence type="inferred from homology"/>
<dbReference type="Pfam" id="PF01594">
    <property type="entry name" value="AI-2E_transport"/>
    <property type="match status" value="1"/>
</dbReference>
<dbReference type="EMBL" id="BMIL01000002">
    <property type="protein sequence ID" value="GGC56698.1"/>
    <property type="molecule type" value="Genomic_DNA"/>
</dbReference>
<keyword evidence="3 6" id="KW-0812">Transmembrane</keyword>
<gene>
    <name evidence="7" type="ORF">GCM10011387_07810</name>
</gene>
<feature type="transmembrane region" description="Helical" evidence="6">
    <location>
        <begin position="225"/>
        <end position="250"/>
    </location>
</feature>
<dbReference type="Proteomes" id="UP000651668">
    <property type="component" value="Unassembled WGS sequence"/>
</dbReference>